<feature type="region of interest" description="Disordered" evidence="1">
    <location>
        <begin position="1"/>
        <end position="30"/>
    </location>
</feature>
<keyword evidence="3" id="KW-1185">Reference proteome</keyword>
<organism evidence="2 3">
    <name type="scientific">Methylobacterium thuringiense</name>
    <dbReference type="NCBI Taxonomy" id="1003091"/>
    <lineage>
        <taxon>Bacteria</taxon>
        <taxon>Pseudomonadati</taxon>
        <taxon>Pseudomonadota</taxon>
        <taxon>Alphaproteobacteria</taxon>
        <taxon>Hyphomicrobiales</taxon>
        <taxon>Methylobacteriaceae</taxon>
        <taxon>Methylobacterium</taxon>
    </lineage>
</organism>
<accession>A0ABQ4TP78</accession>
<evidence type="ECO:0000313" key="3">
    <source>
        <dbReference type="Proteomes" id="UP001055101"/>
    </source>
</evidence>
<sequence>MTNSGKDRQSPTPGQVLAGSAKEGIGSGLTTKSRVIVDEGRLPLAIVVGIASLTIDGDFDESPEIDQVGVEPLEGLDQTVLIEQRRHRVVAPDDRPAKSLFRG</sequence>
<reference evidence="2" key="1">
    <citation type="journal article" date="2021" name="Front. Microbiol.">
        <title>Comprehensive Comparative Genomics and Phenotyping of Methylobacterium Species.</title>
        <authorList>
            <person name="Alessa O."/>
            <person name="Ogura Y."/>
            <person name="Fujitani Y."/>
            <person name="Takami H."/>
            <person name="Hayashi T."/>
            <person name="Sahin N."/>
            <person name="Tani A."/>
        </authorList>
    </citation>
    <scope>NUCLEOTIDE SEQUENCE</scope>
    <source>
        <strain evidence="2">DSM 23674</strain>
    </source>
</reference>
<protein>
    <submittedName>
        <fullName evidence="2">Uncharacterized protein</fullName>
    </submittedName>
</protein>
<evidence type="ECO:0000313" key="2">
    <source>
        <dbReference type="EMBL" id="GJE57106.1"/>
    </source>
</evidence>
<dbReference type="EMBL" id="BPRA01000017">
    <property type="protein sequence ID" value="GJE57106.1"/>
    <property type="molecule type" value="Genomic_DNA"/>
</dbReference>
<dbReference type="Proteomes" id="UP001055101">
    <property type="component" value="Unassembled WGS sequence"/>
</dbReference>
<evidence type="ECO:0000256" key="1">
    <source>
        <dbReference type="SAM" id="MobiDB-lite"/>
    </source>
</evidence>
<comment type="caution">
    <text evidence="2">The sequence shown here is derived from an EMBL/GenBank/DDBJ whole genome shotgun (WGS) entry which is preliminary data.</text>
</comment>
<proteinExistence type="predicted"/>
<name>A0ABQ4TP78_9HYPH</name>
<gene>
    <name evidence="2" type="ORF">EKPJFOCH_3617</name>
</gene>
<reference evidence="2" key="2">
    <citation type="submission" date="2021-08" db="EMBL/GenBank/DDBJ databases">
        <authorList>
            <person name="Tani A."/>
            <person name="Ola A."/>
            <person name="Ogura Y."/>
            <person name="Katsura K."/>
            <person name="Hayashi T."/>
        </authorList>
    </citation>
    <scope>NUCLEOTIDE SEQUENCE</scope>
    <source>
        <strain evidence="2">DSM 23674</strain>
    </source>
</reference>